<dbReference type="Gene3D" id="3.30.420.40">
    <property type="match status" value="2"/>
</dbReference>
<dbReference type="NCBIfam" id="TIGR01175">
    <property type="entry name" value="pilM"/>
    <property type="match status" value="1"/>
</dbReference>
<comment type="caution">
    <text evidence="1">The sequence shown here is derived from an EMBL/GenBank/DDBJ whole genome shotgun (WGS) entry which is preliminary data.</text>
</comment>
<dbReference type="InterPro" id="IPR050696">
    <property type="entry name" value="FtsA/MreB"/>
</dbReference>
<evidence type="ECO:0008006" key="3">
    <source>
        <dbReference type="Google" id="ProtNLM"/>
    </source>
</evidence>
<dbReference type="InterPro" id="IPR043129">
    <property type="entry name" value="ATPase_NBD"/>
</dbReference>
<dbReference type="SUPFAM" id="SSF53067">
    <property type="entry name" value="Actin-like ATPase domain"/>
    <property type="match status" value="2"/>
</dbReference>
<gene>
    <name evidence="1" type="ORF">A3C58_03810</name>
</gene>
<dbReference type="PANTHER" id="PTHR32432:SF3">
    <property type="entry name" value="ETHANOLAMINE UTILIZATION PROTEIN EUTJ"/>
    <property type="match status" value="1"/>
</dbReference>
<reference evidence="1 2" key="1">
    <citation type="journal article" date="2016" name="Nat. Commun.">
        <title>Thousands of microbial genomes shed light on interconnected biogeochemical processes in an aquifer system.</title>
        <authorList>
            <person name="Anantharaman K."/>
            <person name="Brown C.T."/>
            <person name="Hug L.A."/>
            <person name="Sharon I."/>
            <person name="Castelle C.J."/>
            <person name="Probst A.J."/>
            <person name="Thomas B.C."/>
            <person name="Singh A."/>
            <person name="Wilkins M.J."/>
            <person name="Karaoz U."/>
            <person name="Brodie E.L."/>
            <person name="Williams K.H."/>
            <person name="Hubbard S.S."/>
            <person name="Banfield J.F."/>
        </authorList>
    </citation>
    <scope>NUCLEOTIDE SEQUENCE [LARGE SCALE GENOMIC DNA]</scope>
</reference>
<evidence type="ECO:0000313" key="1">
    <source>
        <dbReference type="EMBL" id="OGZ67388.1"/>
    </source>
</evidence>
<organism evidence="1 2">
    <name type="scientific">Candidatus Staskawiczbacteria bacterium RIFCSPHIGHO2_02_FULL_34_10</name>
    <dbReference type="NCBI Taxonomy" id="1802205"/>
    <lineage>
        <taxon>Bacteria</taxon>
        <taxon>Candidatus Staskawicziibacteriota</taxon>
    </lineage>
</organism>
<dbReference type="Proteomes" id="UP000178380">
    <property type="component" value="Unassembled WGS sequence"/>
</dbReference>
<dbReference type="CDD" id="cd24049">
    <property type="entry name" value="ASKHA_NBD_PilM"/>
    <property type="match status" value="1"/>
</dbReference>
<dbReference type="Gene3D" id="3.30.1490.300">
    <property type="match status" value="1"/>
</dbReference>
<dbReference type="STRING" id="1802205.A3C58_03810"/>
<dbReference type="AlphaFoldDB" id="A0A1G2HZZ1"/>
<protein>
    <recommendedName>
        <fullName evidence="3">SHS2 domain-containing protein</fullName>
    </recommendedName>
</protein>
<dbReference type="EMBL" id="MHOR01000010">
    <property type="protein sequence ID" value="OGZ67388.1"/>
    <property type="molecule type" value="Genomic_DNA"/>
</dbReference>
<dbReference type="PANTHER" id="PTHR32432">
    <property type="entry name" value="CELL DIVISION PROTEIN FTSA-RELATED"/>
    <property type="match status" value="1"/>
</dbReference>
<dbReference type="Pfam" id="PF11104">
    <property type="entry name" value="PilM_2"/>
    <property type="match status" value="1"/>
</dbReference>
<name>A0A1G2HZZ1_9BACT</name>
<sequence length="374" mass="41732">MFKFLNLNPELFSIDINDLFLRIIKLNKKRGGFKIVSFNEVQIKEGIVKEGVIQDKDALVKIIKLACSTVKGKKLDTKYIIASLPEEKSFSQVIQMPKMTYEELESAVPFEAENYIPLSIDKVYLDFQIIDNSGSKHNNQNHLDLLINVMPKHIVDAYVSCFKNAGLIPSILEVESQAIVKALLKNNKESTSCIFIDFGQTKTSLIIFSGNSIRFTSSIPISSQQLTDAISSGLGISSKDAEDLKTKHGLVAKKDEKTENIADLMNPILCDLVDQIKKYLNFYHGHVSHEFSPSEGKIEKVILCGGGANLKMLPDFLFKKLNIHIELGNPFLNILPQKKSDDKIITNDKISSFTTALGLGLRGSEYGSFNEHNS</sequence>
<dbReference type="InterPro" id="IPR005883">
    <property type="entry name" value="PilM"/>
</dbReference>
<dbReference type="PIRSF" id="PIRSF019169">
    <property type="entry name" value="PilM"/>
    <property type="match status" value="1"/>
</dbReference>
<accession>A0A1G2HZZ1</accession>
<evidence type="ECO:0000313" key="2">
    <source>
        <dbReference type="Proteomes" id="UP000178380"/>
    </source>
</evidence>
<proteinExistence type="predicted"/>